<feature type="domain" description="GGDEF" evidence="3">
    <location>
        <begin position="370"/>
        <end position="506"/>
    </location>
</feature>
<dbReference type="SUPFAM" id="SSF55785">
    <property type="entry name" value="PYP-like sensor domain (PAS domain)"/>
    <property type="match status" value="1"/>
</dbReference>
<keyword evidence="4" id="KW-0548">Nucleotidyltransferase</keyword>
<dbReference type="EMBL" id="JAUCBP010000014">
    <property type="protein sequence ID" value="MDM7862339.1"/>
    <property type="molecule type" value="Genomic_DNA"/>
</dbReference>
<sequence length="507" mass="56897">MSLLTASVTYWYNLDRQIGLNSEMVDQLARRAEKTSAIAAYLEDDDLGLEIINGLVASNLVAAASITNFEYMALQAGDLTQAGEAIRIDLIHPFSGDEVIGHLVIFPDDRYSQTEARQSGLQNALALMLLSLLTTGAVALFVHRRLTSPIQKLTQGFSSVDPNLPESMQPIDIGYRKRDELGVLISGINALMIALKQNLQTERILRERTQRLEQRFRLLFEQASAGIGLIGADNRLITMNKAMQSLFEQIQEGQLFPELFSDEDRVTETLQQMRTVEALGQLSLDLEYMHNDEKRYVHCLLAKVSEQRVKRRLDQSTLIEVIAYDVTDRIQREQQTRFEADHDSLTGLRNRRSGELALKQSLAQVQQKGAQFVLMMVDLDRFKPVNDTYGHDVGDEVLVTMAQRLKRHFNTQSDICVRWGGDEFVIGFKQSQLDEEALSSLAELILGELRTPVNVSPTITCQIGGSIGIVHTDSPTQVLDNMLQLADETMYEVKQGGRDAFAIKHAV</sequence>
<dbReference type="PROSITE" id="PS50885">
    <property type="entry name" value="HAMP"/>
    <property type="match status" value="1"/>
</dbReference>
<evidence type="ECO:0000259" key="2">
    <source>
        <dbReference type="PROSITE" id="PS50885"/>
    </source>
</evidence>
<dbReference type="NCBIfam" id="TIGR00254">
    <property type="entry name" value="GGDEF"/>
    <property type="match status" value="1"/>
</dbReference>
<dbReference type="InterPro" id="IPR029787">
    <property type="entry name" value="Nucleotide_cyclase"/>
</dbReference>
<keyword evidence="1" id="KW-0812">Transmembrane</keyword>
<proteinExistence type="predicted"/>
<dbReference type="Gene3D" id="6.10.340.10">
    <property type="match status" value="1"/>
</dbReference>
<comment type="caution">
    <text evidence="4">The sequence shown here is derived from an EMBL/GenBank/DDBJ whole genome shotgun (WGS) entry which is preliminary data.</text>
</comment>
<dbReference type="InterPro" id="IPR003660">
    <property type="entry name" value="HAMP_dom"/>
</dbReference>
<dbReference type="Gene3D" id="3.30.70.270">
    <property type="match status" value="1"/>
</dbReference>
<accession>A0ABT7T281</accession>
<dbReference type="EC" id="2.7.7.65" evidence="4"/>
<evidence type="ECO:0000256" key="1">
    <source>
        <dbReference type="SAM" id="Phobius"/>
    </source>
</evidence>
<dbReference type="Pfam" id="PF00990">
    <property type="entry name" value="GGDEF"/>
    <property type="match status" value="1"/>
</dbReference>
<dbReference type="SMART" id="SM00267">
    <property type="entry name" value="GGDEF"/>
    <property type="match status" value="1"/>
</dbReference>
<keyword evidence="1" id="KW-1133">Transmembrane helix</keyword>
<dbReference type="Proteomes" id="UP001234343">
    <property type="component" value="Unassembled WGS sequence"/>
</dbReference>
<dbReference type="InterPro" id="IPR052155">
    <property type="entry name" value="Biofilm_reg_signaling"/>
</dbReference>
<dbReference type="Gene3D" id="3.30.450.20">
    <property type="entry name" value="PAS domain"/>
    <property type="match status" value="1"/>
</dbReference>
<dbReference type="InterPro" id="IPR035965">
    <property type="entry name" value="PAS-like_dom_sf"/>
</dbReference>
<organism evidence="4 5">
    <name type="scientific">Alteromonas arenosi</name>
    <dbReference type="NCBI Taxonomy" id="3055817"/>
    <lineage>
        <taxon>Bacteria</taxon>
        <taxon>Pseudomonadati</taxon>
        <taxon>Pseudomonadota</taxon>
        <taxon>Gammaproteobacteria</taxon>
        <taxon>Alteromonadales</taxon>
        <taxon>Alteromonadaceae</taxon>
        <taxon>Alteromonas/Salinimonas group</taxon>
        <taxon>Alteromonas</taxon>
    </lineage>
</organism>
<dbReference type="CDD" id="cd01949">
    <property type="entry name" value="GGDEF"/>
    <property type="match status" value="1"/>
</dbReference>
<evidence type="ECO:0000313" key="4">
    <source>
        <dbReference type="EMBL" id="MDM7862339.1"/>
    </source>
</evidence>
<dbReference type="InterPro" id="IPR043128">
    <property type="entry name" value="Rev_trsase/Diguanyl_cyclase"/>
</dbReference>
<protein>
    <submittedName>
        <fullName evidence="4">Diguanylate cyclase</fullName>
        <ecNumber evidence="4">2.7.7.65</ecNumber>
    </submittedName>
</protein>
<evidence type="ECO:0000259" key="3">
    <source>
        <dbReference type="PROSITE" id="PS50887"/>
    </source>
</evidence>
<gene>
    <name evidence="4" type="ORF">QTP81_17155</name>
</gene>
<reference evidence="4 5" key="1">
    <citation type="submission" date="2023-06" db="EMBL/GenBank/DDBJ databases">
        <title>Alteromonas sp. ASW11-36 isolated from intertidal sand.</title>
        <authorList>
            <person name="Li Y."/>
        </authorList>
    </citation>
    <scope>NUCLEOTIDE SEQUENCE [LARGE SCALE GENOMIC DNA]</scope>
    <source>
        <strain evidence="4 5">ASW11-36</strain>
    </source>
</reference>
<keyword evidence="1" id="KW-0472">Membrane</keyword>
<dbReference type="InterPro" id="IPR000160">
    <property type="entry name" value="GGDEF_dom"/>
</dbReference>
<feature type="domain" description="HAMP" evidence="2">
    <location>
        <begin position="144"/>
        <end position="200"/>
    </location>
</feature>
<dbReference type="PANTHER" id="PTHR44757:SF2">
    <property type="entry name" value="BIOFILM ARCHITECTURE MAINTENANCE PROTEIN MBAA"/>
    <property type="match status" value="1"/>
</dbReference>
<dbReference type="SUPFAM" id="SSF55073">
    <property type="entry name" value="Nucleotide cyclase"/>
    <property type="match status" value="1"/>
</dbReference>
<dbReference type="PANTHER" id="PTHR44757">
    <property type="entry name" value="DIGUANYLATE CYCLASE DGCP"/>
    <property type="match status" value="1"/>
</dbReference>
<name>A0ABT7T281_9ALTE</name>
<keyword evidence="4" id="KW-0808">Transferase</keyword>
<evidence type="ECO:0000313" key="5">
    <source>
        <dbReference type="Proteomes" id="UP001234343"/>
    </source>
</evidence>
<dbReference type="RefSeq" id="WP_289367281.1">
    <property type="nucleotide sequence ID" value="NZ_JAUCBP010000014.1"/>
</dbReference>
<dbReference type="GO" id="GO:0052621">
    <property type="term" value="F:diguanylate cyclase activity"/>
    <property type="evidence" value="ECO:0007669"/>
    <property type="project" value="UniProtKB-EC"/>
</dbReference>
<keyword evidence="5" id="KW-1185">Reference proteome</keyword>
<feature type="transmembrane region" description="Helical" evidence="1">
    <location>
        <begin position="124"/>
        <end position="142"/>
    </location>
</feature>
<dbReference type="PROSITE" id="PS50887">
    <property type="entry name" value="GGDEF"/>
    <property type="match status" value="1"/>
</dbReference>